<dbReference type="EMBL" id="JAVRIE010000003">
    <property type="protein sequence ID" value="MDT0582919.1"/>
    <property type="molecule type" value="Genomic_DNA"/>
</dbReference>
<sequence length="120" mass="13671">MTTEYQQAVLQAMSIPLFVRTLEAQSAEEPLIDEKEPVTETQVKQDPERVDENSPFVQKVLEAIGFGSLQDANLQWFIEDAPHIALSDNVLVTPQLKQMQSPAMKKTLWLAIQHLRRDVK</sequence>
<evidence type="ECO:0008006" key="4">
    <source>
        <dbReference type="Google" id="ProtNLM"/>
    </source>
</evidence>
<reference evidence="2 3" key="1">
    <citation type="submission" date="2023-09" db="EMBL/GenBank/DDBJ databases">
        <authorList>
            <person name="Rey-Velasco X."/>
        </authorList>
    </citation>
    <scope>NUCLEOTIDE SEQUENCE [LARGE SCALE GENOMIC DNA]</scope>
    <source>
        <strain evidence="2 3">W409</strain>
    </source>
</reference>
<dbReference type="Proteomes" id="UP001249020">
    <property type="component" value="Unassembled WGS sequence"/>
</dbReference>
<proteinExistence type="predicted"/>
<dbReference type="GO" id="GO:0008408">
    <property type="term" value="F:3'-5' exonuclease activity"/>
    <property type="evidence" value="ECO:0007669"/>
    <property type="project" value="InterPro"/>
</dbReference>
<name>A0AAW8R2I1_9ALTE</name>
<dbReference type="RefSeq" id="WP_311361688.1">
    <property type="nucleotide sequence ID" value="NZ_JAVRIE010000003.1"/>
</dbReference>
<evidence type="ECO:0000256" key="1">
    <source>
        <dbReference type="SAM" id="MobiDB-lite"/>
    </source>
</evidence>
<evidence type="ECO:0000313" key="3">
    <source>
        <dbReference type="Proteomes" id="UP001249020"/>
    </source>
</evidence>
<dbReference type="SUPFAM" id="SSF102220">
    <property type="entry name" value="DNA polymerase III psi subunit"/>
    <property type="match status" value="1"/>
</dbReference>
<dbReference type="InterPro" id="IPR036654">
    <property type="entry name" value="DNA_pol_III_psi_sf"/>
</dbReference>
<keyword evidence="3" id="KW-1185">Reference proteome</keyword>
<protein>
    <recommendedName>
        <fullName evidence="4">DNA polymerase III subunit psi</fullName>
    </recommendedName>
</protein>
<dbReference type="GO" id="GO:0003887">
    <property type="term" value="F:DNA-directed DNA polymerase activity"/>
    <property type="evidence" value="ECO:0007669"/>
    <property type="project" value="InterPro"/>
</dbReference>
<accession>A0AAW8R2I1</accession>
<comment type="caution">
    <text evidence="2">The sequence shown here is derived from an EMBL/GenBank/DDBJ whole genome shotgun (WGS) entry which is preliminary data.</text>
</comment>
<gene>
    <name evidence="2" type="ORF">RM544_10240</name>
</gene>
<dbReference type="AlphaFoldDB" id="A0AAW8R2I1"/>
<organism evidence="2 3">
    <name type="scientific">Brumicola blandensis</name>
    <dbReference type="NCBI Taxonomy" id="3075611"/>
    <lineage>
        <taxon>Bacteria</taxon>
        <taxon>Pseudomonadati</taxon>
        <taxon>Pseudomonadota</taxon>
        <taxon>Gammaproteobacteria</taxon>
        <taxon>Alteromonadales</taxon>
        <taxon>Alteromonadaceae</taxon>
        <taxon>Brumicola</taxon>
    </lineage>
</organism>
<dbReference type="GO" id="GO:0006260">
    <property type="term" value="P:DNA replication"/>
    <property type="evidence" value="ECO:0007669"/>
    <property type="project" value="InterPro"/>
</dbReference>
<evidence type="ECO:0000313" key="2">
    <source>
        <dbReference type="EMBL" id="MDT0582919.1"/>
    </source>
</evidence>
<feature type="region of interest" description="Disordered" evidence="1">
    <location>
        <begin position="29"/>
        <end position="51"/>
    </location>
</feature>
<feature type="compositionally biased region" description="Basic and acidic residues" evidence="1">
    <location>
        <begin position="32"/>
        <end position="51"/>
    </location>
</feature>